<dbReference type="Pfam" id="PF01627">
    <property type="entry name" value="Hpt"/>
    <property type="match status" value="1"/>
</dbReference>
<evidence type="ECO:0000313" key="4">
    <source>
        <dbReference type="EMBL" id="MDD7969740.1"/>
    </source>
</evidence>
<dbReference type="Proteomes" id="UP001431784">
    <property type="component" value="Unassembled WGS sequence"/>
</dbReference>
<gene>
    <name evidence="4" type="ORF">PUT78_01395</name>
</gene>
<dbReference type="PROSITE" id="PS50894">
    <property type="entry name" value="HPT"/>
    <property type="match status" value="1"/>
</dbReference>
<protein>
    <submittedName>
        <fullName evidence="4">Hpt domain-containing protein</fullName>
    </submittedName>
</protein>
<name>A0ABT5T4U9_9RHOB</name>
<comment type="caution">
    <text evidence="4">The sequence shown here is derived from an EMBL/GenBank/DDBJ whole genome shotgun (WGS) entry which is preliminary data.</text>
</comment>
<dbReference type="InterPro" id="IPR036641">
    <property type="entry name" value="HPT_dom_sf"/>
</dbReference>
<reference evidence="4" key="1">
    <citation type="submission" date="2023-02" db="EMBL/GenBank/DDBJ databases">
        <title>Description of Roseinatronobacter alkalisoli sp. nov., an alkaliphilic bacerium isolated from soda soil.</title>
        <authorList>
            <person name="Wei W."/>
        </authorList>
    </citation>
    <scope>NUCLEOTIDE SEQUENCE</scope>
    <source>
        <strain evidence="4">HJB301</strain>
    </source>
</reference>
<dbReference type="InterPro" id="IPR008207">
    <property type="entry name" value="Sig_transdc_His_kin_Hpt_dom"/>
</dbReference>
<dbReference type="Gene3D" id="1.20.120.160">
    <property type="entry name" value="HPT domain"/>
    <property type="match status" value="1"/>
</dbReference>
<evidence type="ECO:0000313" key="5">
    <source>
        <dbReference type="Proteomes" id="UP001431784"/>
    </source>
</evidence>
<keyword evidence="2" id="KW-0597">Phosphoprotein</keyword>
<sequence length="124" mass="13398">MTSEVLDHETLAALLEAGGIEIAAALAEQLTNDFTRIHDSADAQISRLDLGEKPDFKAIHMIAHEMKGLALTIGAHKLADVSLRAEVLARDKDGEALASHLPEFTALCDRVRDALEQSIESLIT</sequence>
<organism evidence="4 5">
    <name type="scientific">Roseinatronobacter alkalisoli</name>
    <dbReference type="NCBI Taxonomy" id="3028235"/>
    <lineage>
        <taxon>Bacteria</taxon>
        <taxon>Pseudomonadati</taxon>
        <taxon>Pseudomonadota</taxon>
        <taxon>Alphaproteobacteria</taxon>
        <taxon>Rhodobacterales</taxon>
        <taxon>Paracoccaceae</taxon>
        <taxon>Roseinatronobacter</taxon>
    </lineage>
</organism>
<proteinExistence type="predicted"/>
<keyword evidence="5" id="KW-1185">Reference proteome</keyword>
<evidence type="ECO:0000256" key="1">
    <source>
        <dbReference type="ARBA" id="ARBA00023012"/>
    </source>
</evidence>
<dbReference type="SUPFAM" id="SSF47226">
    <property type="entry name" value="Histidine-containing phosphotransfer domain, HPT domain"/>
    <property type="match status" value="1"/>
</dbReference>
<evidence type="ECO:0000259" key="3">
    <source>
        <dbReference type="PROSITE" id="PS50894"/>
    </source>
</evidence>
<keyword evidence="1" id="KW-0902">Two-component regulatory system</keyword>
<feature type="modified residue" description="Phosphohistidine" evidence="2">
    <location>
        <position position="64"/>
    </location>
</feature>
<dbReference type="RefSeq" id="WP_274350228.1">
    <property type="nucleotide sequence ID" value="NZ_JAQZSM010000001.1"/>
</dbReference>
<accession>A0ABT5T4U9</accession>
<dbReference type="EMBL" id="JAQZSM010000001">
    <property type="protein sequence ID" value="MDD7969740.1"/>
    <property type="molecule type" value="Genomic_DNA"/>
</dbReference>
<evidence type="ECO:0000256" key="2">
    <source>
        <dbReference type="PROSITE-ProRule" id="PRU00110"/>
    </source>
</evidence>
<feature type="domain" description="HPt" evidence="3">
    <location>
        <begin position="23"/>
        <end position="122"/>
    </location>
</feature>